<evidence type="ECO:0000313" key="1">
    <source>
        <dbReference type="EMBL" id="KAG0719200.1"/>
    </source>
</evidence>
<dbReference type="InterPro" id="IPR017850">
    <property type="entry name" value="Alkaline_phosphatase_core_sf"/>
</dbReference>
<gene>
    <name evidence="1" type="ORF">GWK47_050978</name>
</gene>
<keyword evidence="2" id="KW-1185">Reference proteome</keyword>
<dbReference type="Gene3D" id="3.40.720.10">
    <property type="entry name" value="Alkaline Phosphatase, subunit A"/>
    <property type="match status" value="1"/>
</dbReference>
<dbReference type="Gene3D" id="3.30.1120.10">
    <property type="match status" value="1"/>
</dbReference>
<proteinExistence type="predicted"/>
<reference evidence="1" key="1">
    <citation type="submission" date="2020-07" db="EMBL/GenBank/DDBJ databases">
        <title>The High-quality genome of the commercially important snow crab, Chionoecetes opilio.</title>
        <authorList>
            <person name="Jeong J.-H."/>
            <person name="Ryu S."/>
        </authorList>
    </citation>
    <scope>NUCLEOTIDE SEQUENCE</scope>
    <source>
        <strain evidence="1">MADBK_172401_WGS</strain>
        <tissue evidence="1">Digestive gland</tissue>
    </source>
</reference>
<organism evidence="1 2">
    <name type="scientific">Chionoecetes opilio</name>
    <name type="common">Atlantic snow crab</name>
    <name type="synonym">Cancer opilio</name>
    <dbReference type="NCBI Taxonomy" id="41210"/>
    <lineage>
        <taxon>Eukaryota</taxon>
        <taxon>Metazoa</taxon>
        <taxon>Ecdysozoa</taxon>
        <taxon>Arthropoda</taxon>
        <taxon>Crustacea</taxon>
        <taxon>Multicrustacea</taxon>
        <taxon>Malacostraca</taxon>
        <taxon>Eumalacostraca</taxon>
        <taxon>Eucarida</taxon>
        <taxon>Decapoda</taxon>
        <taxon>Pleocyemata</taxon>
        <taxon>Brachyura</taxon>
        <taxon>Eubrachyura</taxon>
        <taxon>Majoidea</taxon>
        <taxon>Majidae</taxon>
        <taxon>Chionoecetes</taxon>
    </lineage>
</organism>
<sequence length="98" mass="10928">MVSMAGSAMASTSYHVPPMNLELDGVSIANVLTKGARSPSRTLIHHCREEIHALRFIYDTAVYKLHLAGYKWHPGSTHCGKEIYCSCFDVEDYSQEPV</sequence>
<protein>
    <submittedName>
        <fullName evidence="1">Uncharacterized protein</fullName>
    </submittedName>
</protein>
<dbReference type="AlphaFoldDB" id="A0A8J4Y162"/>
<evidence type="ECO:0000313" key="2">
    <source>
        <dbReference type="Proteomes" id="UP000770661"/>
    </source>
</evidence>
<accession>A0A8J4Y162</accession>
<dbReference type="Proteomes" id="UP000770661">
    <property type="component" value="Unassembled WGS sequence"/>
</dbReference>
<dbReference type="EMBL" id="JACEEZ010014883">
    <property type="protein sequence ID" value="KAG0719200.1"/>
    <property type="molecule type" value="Genomic_DNA"/>
</dbReference>
<comment type="caution">
    <text evidence="1">The sequence shown here is derived from an EMBL/GenBank/DDBJ whole genome shotgun (WGS) entry which is preliminary data.</text>
</comment>
<name>A0A8J4Y162_CHIOP</name>